<dbReference type="EMBL" id="JPGY02000001">
    <property type="protein sequence ID" value="KRU14548.1"/>
    <property type="molecule type" value="Genomic_DNA"/>
</dbReference>
<dbReference type="Proteomes" id="UP000030905">
    <property type="component" value="Chromosome"/>
</dbReference>
<dbReference type="SMART" id="SM00728">
    <property type="entry name" value="ChW"/>
    <property type="match status" value="6"/>
</dbReference>
<feature type="domain" description="Ig-like" evidence="2">
    <location>
        <begin position="546"/>
        <end position="612"/>
    </location>
</feature>
<dbReference type="InterPro" id="IPR006637">
    <property type="entry name" value="ChW"/>
</dbReference>
<proteinExistence type="predicted"/>
<evidence type="ECO:0000313" key="6">
    <source>
        <dbReference type="Proteomes" id="UP000030905"/>
    </source>
</evidence>
<reference evidence="4 5" key="3">
    <citation type="journal article" name="Genome Announc.">
        <title>Improved Draft Genome Sequence of Clostridium pasteurianum Strain ATCC 6013 (DSM 525) Using a Hybrid Next-Generation Sequencing Approach.</title>
        <authorList>
            <person name="Pyne M.E."/>
            <person name="Utturkar S."/>
            <person name="Brown S.D."/>
            <person name="Moo-Young M."/>
            <person name="Chung D.A."/>
            <person name="Chou C.P."/>
        </authorList>
    </citation>
    <scope>NUCLEOTIDE SEQUENCE [LARGE SCALE GENOMIC DNA]</scope>
    <source>
        <strain evidence="4 5">ATCC 6013</strain>
    </source>
</reference>
<feature type="signal peptide" evidence="1">
    <location>
        <begin position="1"/>
        <end position="28"/>
    </location>
</feature>
<dbReference type="eggNOG" id="COG4633">
    <property type="taxonomic scope" value="Bacteria"/>
</dbReference>
<feature type="domain" description="Ig-like" evidence="2">
    <location>
        <begin position="463"/>
        <end position="526"/>
    </location>
</feature>
<accession>A0A0H3J7I3</accession>
<protein>
    <submittedName>
        <fullName evidence="4">Ig domain protein</fullName>
    </submittedName>
</protein>
<evidence type="ECO:0000313" key="4">
    <source>
        <dbReference type="EMBL" id="KRU14548.1"/>
    </source>
</evidence>
<dbReference type="RefSeq" id="WP_003446454.1">
    <property type="nucleotide sequence ID" value="NZ_ANZB01000011.1"/>
</dbReference>
<evidence type="ECO:0000259" key="2">
    <source>
        <dbReference type="Pfam" id="PF07523"/>
    </source>
</evidence>
<dbReference type="PATRIC" id="fig|1262449.3.peg.2986"/>
<sequence length="749" mass="80451">MNKKKIIAILLSAAIVTSGLFTTPVVQAHNNDIHSEAQIGVNYQAHVQNLGWQSIVSNSSEAGTHGKSLRLEALKINLINAPKNAKINYQAHVQNQGWQSWKSNGSEAGTEGKSLRAEAIRVSLENLPGYSVQYRVHIQNEGWQPWVSDGAEAGTTGKSLRLEAVEIRIVKNSNIGVSYQAHVQNQGWQSSVLNGAEAGTDGQSLRLEALKISLVNAPKDAKINYQVHVQNQGWQSWKSNGAEAGTEGKSLRTEAIKISLENLPGYSVQYRAHVQNKGWQPWVSDGAEAGTTGKSLRLEAVEIRIVKTSDGDTPIPSTQTFTGYITTEDDFVNPRIGGIDPSSDTKSMILMKTMARSGLGIAVRENNGWKFYYLDGKFATDNNDGADGKWKFDGTDSQLDAWNLVQNTTKASHISVTVTGELTEDKATNTGSDADGIYYPVIKASSIKETSVLNSIAITKPADKLVYSVGDKLDISGLEVTATYSNGSKSVIPITAANVTGFNSSKTANDQILTITAGGKTTTYTVDINSTGNALTLNNISITKPAAKLIYSVGDKLNIAGLEITGTYSDGSKSVIPIAVANITGFDSSKPLSKQVLSINVNGKTVNYTIDVKPKVQTFKGYITTEDDFAANLGEDTAFMVYMKMMALSGLGITFEQDGKWVFYYLDGKIATNNTNGDNGKWSFDGTGSQLSAWKIVEAQVKENSGANKMKPVPVTVTGTLNGNVQTNPGPDADGKSFPVITVNSMTKN</sequence>
<keyword evidence="1" id="KW-0732">Signal</keyword>
<dbReference type="eggNOG" id="COG3227">
    <property type="taxonomic scope" value="Bacteria"/>
</dbReference>
<dbReference type="AlphaFoldDB" id="A0A0H3J7I3"/>
<dbReference type="eggNOG" id="COG4870">
    <property type="taxonomic scope" value="Bacteria"/>
</dbReference>
<gene>
    <name evidence="3" type="ORF">CLPA_c33730</name>
    <name evidence="4" type="ORF">CP6013_03807</name>
</gene>
<dbReference type="EMBL" id="CP009268">
    <property type="protein sequence ID" value="AJA53427.1"/>
    <property type="molecule type" value="Genomic_DNA"/>
</dbReference>
<dbReference type="Gene3D" id="2.60.40.3630">
    <property type="match status" value="2"/>
</dbReference>
<dbReference type="KEGG" id="cpat:CLPA_c33730"/>
<name>A0A0H3J7I3_CLOPA</name>
<feature type="chain" id="PRO_5036293468" evidence="1">
    <location>
        <begin position="29"/>
        <end position="749"/>
    </location>
</feature>
<dbReference type="InterPro" id="IPR022038">
    <property type="entry name" value="Ig-like_bact"/>
</dbReference>
<dbReference type="Pfam" id="PF07523">
    <property type="entry name" value="Big_3"/>
    <property type="match status" value="2"/>
</dbReference>
<dbReference type="Proteomes" id="UP000028042">
    <property type="component" value="Unassembled WGS sequence"/>
</dbReference>
<evidence type="ECO:0000313" key="5">
    <source>
        <dbReference type="Proteomes" id="UP000028042"/>
    </source>
</evidence>
<keyword evidence="6" id="KW-1185">Reference proteome</keyword>
<dbReference type="GeneID" id="93075477"/>
<organism evidence="3 6">
    <name type="scientific">Clostridium pasteurianum DSM 525 = ATCC 6013</name>
    <dbReference type="NCBI Taxonomy" id="1262449"/>
    <lineage>
        <taxon>Bacteria</taxon>
        <taxon>Bacillati</taxon>
        <taxon>Bacillota</taxon>
        <taxon>Clostridia</taxon>
        <taxon>Eubacteriales</taxon>
        <taxon>Clostridiaceae</taxon>
        <taxon>Clostridium</taxon>
    </lineage>
</organism>
<reference evidence="4" key="2">
    <citation type="submission" date="2015-10" db="EMBL/GenBank/DDBJ databases">
        <title>Improved Draft Genome Sequence of Clostridium pasteurianum Strain ATCC 6013 (DSM 525) Using a Hybrid Next-Generation Sequencing Approach.</title>
        <authorList>
            <person name="Pyne M.E."/>
            <person name="Utturkar S.M."/>
            <person name="Brown S.D."/>
            <person name="Moo-Young M."/>
            <person name="Chung D.A."/>
            <person name="Chou P.C."/>
        </authorList>
    </citation>
    <scope>NUCLEOTIDE SEQUENCE</scope>
    <source>
        <strain evidence="4">ATCC 6013</strain>
    </source>
</reference>
<evidence type="ECO:0000256" key="1">
    <source>
        <dbReference type="SAM" id="SignalP"/>
    </source>
</evidence>
<evidence type="ECO:0000313" key="3">
    <source>
        <dbReference type="EMBL" id="AJA53427.1"/>
    </source>
</evidence>
<reference evidence="3 6" key="1">
    <citation type="journal article" date="2015" name="Genome Announc.">
        <title>Complete Genome Sequence of the Nitrogen-Fixing and Solvent-Producing Clostridium pasteurianum DSM 525.</title>
        <authorList>
            <person name="Poehlein A."/>
            <person name="Grosse-Honebrink A."/>
            <person name="Zhang Y."/>
            <person name="Minton N.P."/>
            <person name="Daniel R."/>
        </authorList>
    </citation>
    <scope>NUCLEOTIDE SEQUENCE [LARGE SCALE GENOMIC DNA]</scope>
    <source>
        <strain evidence="3">DSM 525</strain>
        <strain evidence="6">DSM 525 / ATCC 6013</strain>
    </source>
</reference>
<dbReference type="KEGG" id="cpae:CPAST_c33730"/>
<dbReference type="Pfam" id="PF07538">
    <property type="entry name" value="ChW"/>
    <property type="match status" value="6"/>
</dbReference>